<organism evidence="1 2">
    <name type="scientific">Geoanaerobacter pelophilus</name>
    <dbReference type="NCBI Taxonomy" id="60036"/>
    <lineage>
        <taxon>Bacteria</taxon>
        <taxon>Pseudomonadati</taxon>
        <taxon>Thermodesulfobacteriota</taxon>
        <taxon>Desulfuromonadia</taxon>
        <taxon>Geobacterales</taxon>
        <taxon>Geobacteraceae</taxon>
        <taxon>Geoanaerobacter</taxon>
    </lineage>
</organism>
<dbReference type="GO" id="GO:0005509">
    <property type="term" value="F:calcium ion binding"/>
    <property type="evidence" value="ECO:0007669"/>
    <property type="project" value="InterPro"/>
</dbReference>
<dbReference type="EMBL" id="JAHCVJ010000002">
    <property type="protein sequence ID" value="MBT0663846.1"/>
    <property type="molecule type" value="Genomic_DNA"/>
</dbReference>
<dbReference type="PANTHER" id="PTHR37494">
    <property type="entry name" value="HEMAGGLUTININ"/>
    <property type="match status" value="1"/>
</dbReference>
<dbReference type="Pfam" id="PF05345">
    <property type="entry name" value="He_PIG"/>
    <property type="match status" value="3"/>
</dbReference>
<dbReference type="RefSeq" id="WP_214170629.1">
    <property type="nucleotide sequence ID" value="NZ_JAHCVJ010000002.1"/>
</dbReference>
<accession>A0AAW4L6J8</accession>
<reference evidence="1 2" key="1">
    <citation type="submission" date="2021-05" db="EMBL/GenBank/DDBJ databases">
        <title>The draft genome of Geobacter pelophilus DSM 12255.</title>
        <authorList>
            <person name="Xu Z."/>
            <person name="Masuda Y."/>
            <person name="Itoh H."/>
            <person name="Senoo K."/>
        </authorList>
    </citation>
    <scope>NUCLEOTIDE SEQUENCE [LARGE SCALE GENOMIC DNA]</scope>
    <source>
        <strain evidence="1 2">DSM 12255</strain>
    </source>
</reference>
<name>A0AAW4L6J8_9BACT</name>
<dbReference type="Gene3D" id="2.60.40.10">
    <property type="entry name" value="Immunoglobulins"/>
    <property type="match status" value="3"/>
</dbReference>
<gene>
    <name evidence="1" type="ORF">KI809_05980</name>
</gene>
<dbReference type="SUPFAM" id="SSF49313">
    <property type="entry name" value="Cadherin-like"/>
    <property type="match status" value="2"/>
</dbReference>
<sequence length="486" mass="50381">MKGVYRQVTVIGMLLALVLPGLCVAADPLTIDTAPLLAIGTVDLPYTEQLLSASGGTSPYSWKASGILPPGLTVSSAGVVSGTPTSGGNYNFLVKVTDALSATASKQMFLNISSGRVVLPETMPSRYGNCTNCHAQPTPGAPVTTISSFPPSPSNSTEAAFTFESRPATYTVKTECSMDGELFVTCTSPITYYSLSDGSHTFMVRSIGDAGEIESPPASYSWGIYTVPLAIATDSLPNAMIGAPYGQALSATGSTPPFTWYIPPGYLPAGLSLDPATGVISGTPSSTPGHYEFVAQVTDPFNTTVMKQLSIQIVAQPLIITTESLPSGFQGAAYNQTLTASGGMMPYNWTVQSGSLPAGLSLAQSTGVISGTPSVSGSFSSTFRVTDAVNALATKSLTIVIAPLVKVPPDATYSSLQEAFNNVPNNGTIQAMATTFIENVVLNRLVAITLKGGYEPTYTSNGGVTVLQGTLTVQRGSLSIENVAIR</sequence>
<protein>
    <submittedName>
        <fullName evidence="1">Ig domain-containing protein</fullName>
    </submittedName>
</protein>
<dbReference type="SUPFAM" id="SSF51126">
    <property type="entry name" value="Pectin lyase-like"/>
    <property type="match status" value="1"/>
</dbReference>
<comment type="caution">
    <text evidence="1">The sequence shown here is derived from an EMBL/GenBank/DDBJ whole genome shotgun (WGS) entry which is preliminary data.</text>
</comment>
<proteinExistence type="predicted"/>
<dbReference type="Proteomes" id="UP000811899">
    <property type="component" value="Unassembled WGS sequence"/>
</dbReference>
<dbReference type="GO" id="GO:0016020">
    <property type="term" value="C:membrane"/>
    <property type="evidence" value="ECO:0007669"/>
    <property type="project" value="InterPro"/>
</dbReference>
<dbReference type="PANTHER" id="PTHR37494:SF1">
    <property type="entry name" value="STAPHYLOCOCCUS AUREUS SURFACE PROTEIN A"/>
    <property type="match status" value="1"/>
</dbReference>
<evidence type="ECO:0000313" key="1">
    <source>
        <dbReference type="EMBL" id="MBT0663846.1"/>
    </source>
</evidence>
<evidence type="ECO:0000313" key="2">
    <source>
        <dbReference type="Proteomes" id="UP000811899"/>
    </source>
</evidence>
<dbReference type="InterPro" id="IPR011050">
    <property type="entry name" value="Pectin_lyase_fold/virulence"/>
</dbReference>
<dbReference type="AlphaFoldDB" id="A0AAW4L6J8"/>
<dbReference type="InterPro" id="IPR013783">
    <property type="entry name" value="Ig-like_fold"/>
</dbReference>
<dbReference type="InterPro" id="IPR015919">
    <property type="entry name" value="Cadherin-like_sf"/>
</dbReference>
<keyword evidence="2" id="KW-1185">Reference proteome</keyword>